<reference evidence="1" key="1">
    <citation type="submission" date="2014-09" db="EMBL/GenBank/DDBJ databases">
        <authorList>
            <person name="Magalhaes I.L.F."/>
            <person name="Oliveira U."/>
            <person name="Santos F.R."/>
            <person name="Vidigal T.H.D.A."/>
            <person name="Brescovit A.D."/>
            <person name="Santos A.J."/>
        </authorList>
    </citation>
    <scope>NUCLEOTIDE SEQUENCE</scope>
    <source>
        <tissue evidence="1">Shoot tissue taken approximately 20 cm above the soil surface</tissue>
    </source>
</reference>
<accession>A0A0A9A817</accession>
<name>A0A0A9A817_ARUDO</name>
<proteinExistence type="predicted"/>
<protein>
    <submittedName>
        <fullName evidence="1">Uncharacterized protein</fullName>
    </submittedName>
</protein>
<reference evidence="1" key="2">
    <citation type="journal article" date="2015" name="Data Brief">
        <title>Shoot transcriptome of the giant reed, Arundo donax.</title>
        <authorList>
            <person name="Barrero R.A."/>
            <person name="Guerrero F.D."/>
            <person name="Moolhuijzen P."/>
            <person name="Goolsby J.A."/>
            <person name="Tidwell J."/>
            <person name="Bellgard S.E."/>
            <person name="Bellgard M.I."/>
        </authorList>
    </citation>
    <scope>NUCLEOTIDE SEQUENCE</scope>
    <source>
        <tissue evidence="1">Shoot tissue taken approximately 20 cm above the soil surface</tissue>
    </source>
</reference>
<evidence type="ECO:0000313" key="1">
    <source>
        <dbReference type="EMBL" id="JAD46073.1"/>
    </source>
</evidence>
<dbReference type="EMBL" id="GBRH01251822">
    <property type="protein sequence ID" value="JAD46073.1"/>
    <property type="molecule type" value="Transcribed_RNA"/>
</dbReference>
<organism evidence="1">
    <name type="scientific">Arundo donax</name>
    <name type="common">Giant reed</name>
    <name type="synonym">Donax arundinaceus</name>
    <dbReference type="NCBI Taxonomy" id="35708"/>
    <lineage>
        <taxon>Eukaryota</taxon>
        <taxon>Viridiplantae</taxon>
        <taxon>Streptophyta</taxon>
        <taxon>Embryophyta</taxon>
        <taxon>Tracheophyta</taxon>
        <taxon>Spermatophyta</taxon>
        <taxon>Magnoliopsida</taxon>
        <taxon>Liliopsida</taxon>
        <taxon>Poales</taxon>
        <taxon>Poaceae</taxon>
        <taxon>PACMAD clade</taxon>
        <taxon>Arundinoideae</taxon>
        <taxon>Arundineae</taxon>
        <taxon>Arundo</taxon>
    </lineage>
</organism>
<dbReference type="AlphaFoldDB" id="A0A0A9A817"/>
<sequence>MLRTVESYDIPKYRNVRDDVF</sequence>